<feature type="transmembrane region" description="Helical" evidence="2">
    <location>
        <begin position="246"/>
        <end position="265"/>
    </location>
</feature>
<feature type="transmembrane region" description="Helical" evidence="2">
    <location>
        <begin position="132"/>
        <end position="156"/>
    </location>
</feature>
<reference evidence="4" key="1">
    <citation type="journal article" date="2017" name="Nat. Ecol. Evol.">
        <title>Genome expansion and lineage-specific genetic innovations in the forest pathogenic fungi Armillaria.</title>
        <authorList>
            <person name="Sipos G."/>
            <person name="Prasanna A.N."/>
            <person name="Walter M.C."/>
            <person name="O'Connor E."/>
            <person name="Balint B."/>
            <person name="Krizsan K."/>
            <person name="Kiss B."/>
            <person name="Hess J."/>
            <person name="Varga T."/>
            <person name="Slot J."/>
            <person name="Riley R."/>
            <person name="Boka B."/>
            <person name="Rigling D."/>
            <person name="Barry K."/>
            <person name="Lee J."/>
            <person name="Mihaltcheva S."/>
            <person name="LaButti K."/>
            <person name="Lipzen A."/>
            <person name="Waldron R."/>
            <person name="Moloney N.M."/>
            <person name="Sperisen C."/>
            <person name="Kredics L."/>
            <person name="Vagvoelgyi C."/>
            <person name="Patrignani A."/>
            <person name="Fitzpatrick D."/>
            <person name="Nagy I."/>
            <person name="Doyle S."/>
            <person name="Anderson J.B."/>
            <person name="Grigoriev I.V."/>
            <person name="Gueldener U."/>
            <person name="Muensterkoetter M."/>
            <person name="Nagy L.G."/>
        </authorList>
    </citation>
    <scope>NUCLEOTIDE SEQUENCE [LARGE SCALE GENOMIC DNA]</scope>
    <source>
        <strain evidence="4">C18/9</strain>
    </source>
</reference>
<dbReference type="OrthoDB" id="3354175at2759"/>
<dbReference type="Proteomes" id="UP000219338">
    <property type="component" value="Unassembled WGS sequence"/>
</dbReference>
<feature type="transmembrane region" description="Helical" evidence="2">
    <location>
        <begin position="12"/>
        <end position="37"/>
    </location>
</feature>
<dbReference type="AlphaFoldDB" id="A0A284RX43"/>
<sequence>MENGTSMDVISIVALALEGILYGFSLLMFSATVYVLIRRRRRAVEGRGISTKMMFTACAFGALSTAHMIVDVHHVLSGFVYKNNLLEGGPSAYFSDVSEVGFLLKISVYSVQTALADAIVVYRCYVVWGSLWAILIPSIGWSSFTFSIACAVGTVYNCSLSHQQGVFGYEIEHWMQVFFVSTLVTNIAATGLLGYRIWSIDRNIVSRRHGKGNLMPPLMIIIDAGILYSVSLLVAVGCYAAESNGIFVVLDMISPIISVTFYMIIIRIDMAAKSQARAKRVTCHSTGVQRSPSPWRKDDFMMGPLQVHITQCHESHIDSGEGPLTDLESEYHSESGWTSIPV</sequence>
<proteinExistence type="predicted"/>
<organism evidence="3 4">
    <name type="scientific">Armillaria ostoyae</name>
    <name type="common">Armillaria root rot fungus</name>
    <dbReference type="NCBI Taxonomy" id="47428"/>
    <lineage>
        <taxon>Eukaryota</taxon>
        <taxon>Fungi</taxon>
        <taxon>Dikarya</taxon>
        <taxon>Basidiomycota</taxon>
        <taxon>Agaricomycotina</taxon>
        <taxon>Agaricomycetes</taxon>
        <taxon>Agaricomycetidae</taxon>
        <taxon>Agaricales</taxon>
        <taxon>Marasmiineae</taxon>
        <taxon>Physalacriaceae</taxon>
        <taxon>Armillaria</taxon>
    </lineage>
</organism>
<evidence type="ECO:0000313" key="3">
    <source>
        <dbReference type="EMBL" id="SJL13299.1"/>
    </source>
</evidence>
<feature type="transmembrane region" description="Helical" evidence="2">
    <location>
        <begin position="176"/>
        <end position="198"/>
    </location>
</feature>
<feature type="transmembrane region" description="Helical" evidence="2">
    <location>
        <begin position="106"/>
        <end position="125"/>
    </location>
</feature>
<name>A0A284RX43_ARMOS</name>
<feature type="transmembrane region" description="Helical" evidence="2">
    <location>
        <begin position="49"/>
        <end position="70"/>
    </location>
</feature>
<dbReference type="OMA" id="IIRIDMA"/>
<dbReference type="STRING" id="47428.A0A284RX43"/>
<protein>
    <submittedName>
        <fullName evidence="3">Uncharacterized protein</fullName>
    </submittedName>
</protein>
<keyword evidence="2" id="KW-0472">Membrane</keyword>
<evidence type="ECO:0000256" key="2">
    <source>
        <dbReference type="SAM" id="Phobius"/>
    </source>
</evidence>
<gene>
    <name evidence="3" type="ORF">ARMOST_16739</name>
</gene>
<feature type="region of interest" description="Disordered" evidence="1">
    <location>
        <begin position="323"/>
        <end position="342"/>
    </location>
</feature>
<evidence type="ECO:0000256" key="1">
    <source>
        <dbReference type="SAM" id="MobiDB-lite"/>
    </source>
</evidence>
<keyword evidence="4" id="KW-1185">Reference proteome</keyword>
<accession>A0A284RX43</accession>
<keyword evidence="2" id="KW-1133">Transmembrane helix</keyword>
<evidence type="ECO:0000313" key="4">
    <source>
        <dbReference type="Proteomes" id="UP000219338"/>
    </source>
</evidence>
<keyword evidence="2" id="KW-0812">Transmembrane</keyword>
<feature type="transmembrane region" description="Helical" evidence="2">
    <location>
        <begin position="218"/>
        <end position="240"/>
    </location>
</feature>
<dbReference type="EMBL" id="FUEG01000019">
    <property type="protein sequence ID" value="SJL13299.1"/>
    <property type="molecule type" value="Genomic_DNA"/>
</dbReference>